<organism evidence="16 17">
    <name type="scientific">Mortierella alpina</name>
    <name type="common">Oleaginous fungus</name>
    <name type="synonym">Mortierella renispora</name>
    <dbReference type="NCBI Taxonomy" id="64518"/>
    <lineage>
        <taxon>Eukaryota</taxon>
        <taxon>Fungi</taxon>
        <taxon>Fungi incertae sedis</taxon>
        <taxon>Mucoromycota</taxon>
        <taxon>Mortierellomycotina</taxon>
        <taxon>Mortierellomycetes</taxon>
        <taxon>Mortierellales</taxon>
        <taxon>Mortierellaceae</taxon>
        <taxon>Mortierella</taxon>
    </lineage>
</organism>
<evidence type="ECO:0000256" key="8">
    <source>
        <dbReference type="ARBA" id="ARBA00022989"/>
    </source>
</evidence>
<feature type="compositionally biased region" description="Low complexity" evidence="12">
    <location>
        <begin position="626"/>
        <end position="635"/>
    </location>
</feature>
<evidence type="ECO:0000256" key="1">
    <source>
        <dbReference type="ARBA" id="ARBA00004434"/>
    </source>
</evidence>
<comment type="catalytic activity">
    <reaction evidence="11">
        <text>ATP + H2O = ADP + phosphate + H(+)</text>
        <dbReference type="Rhea" id="RHEA:13065"/>
        <dbReference type="ChEBI" id="CHEBI:15377"/>
        <dbReference type="ChEBI" id="CHEBI:15378"/>
        <dbReference type="ChEBI" id="CHEBI:30616"/>
        <dbReference type="ChEBI" id="CHEBI:43474"/>
        <dbReference type="ChEBI" id="CHEBI:456216"/>
    </reaction>
    <physiologicalReaction direction="left-to-right" evidence="11">
        <dbReference type="Rhea" id="RHEA:13066"/>
    </physiologicalReaction>
</comment>
<feature type="domain" description="BCS1 N-terminal" evidence="15">
    <location>
        <begin position="57"/>
        <end position="247"/>
    </location>
</feature>
<keyword evidence="5" id="KW-0999">Mitochondrion inner membrane</keyword>
<evidence type="ECO:0000256" key="2">
    <source>
        <dbReference type="ARBA" id="ARBA00007448"/>
    </source>
</evidence>
<evidence type="ECO:0000256" key="7">
    <source>
        <dbReference type="ARBA" id="ARBA00022840"/>
    </source>
</evidence>
<evidence type="ECO:0008006" key="18">
    <source>
        <dbReference type="Google" id="ProtNLM"/>
    </source>
</evidence>
<dbReference type="Pfam" id="PF08740">
    <property type="entry name" value="BCS1_N"/>
    <property type="match status" value="1"/>
</dbReference>
<dbReference type="SMART" id="SM00382">
    <property type="entry name" value="AAA"/>
    <property type="match status" value="1"/>
</dbReference>
<evidence type="ECO:0000259" key="14">
    <source>
        <dbReference type="SMART" id="SM00382"/>
    </source>
</evidence>
<evidence type="ECO:0000259" key="15">
    <source>
        <dbReference type="SMART" id="SM01024"/>
    </source>
</evidence>
<dbReference type="SUPFAM" id="SSF52540">
    <property type="entry name" value="P-loop containing nucleoside triphosphate hydrolases"/>
    <property type="match status" value="1"/>
</dbReference>
<feature type="domain" description="AAA+ ATPase" evidence="14">
    <location>
        <begin position="278"/>
        <end position="409"/>
    </location>
</feature>
<feature type="transmembrane region" description="Helical" evidence="13">
    <location>
        <begin position="49"/>
        <end position="66"/>
    </location>
</feature>
<dbReference type="InterPro" id="IPR050747">
    <property type="entry name" value="Mitochondrial_chaperone_BCS1"/>
</dbReference>
<reference evidence="16" key="1">
    <citation type="journal article" date="2020" name="Fungal Divers.">
        <title>Resolving the Mortierellaceae phylogeny through synthesis of multi-gene phylogenetics and phylogenomics.</title>
        <authorList>
            <person name="Vandepol N."/>
            <person name="Liber J."/>
            <person name="Desiro A."/>
            <person name="Na H."/>
            <person name="Kennedy M."/>
            <person name="Barry K."/>
            <person name="Grigoriev I.V."/>
            <person name="Miller A.N."/>
            <person name="O'Donnell K."/>
            <person name="Stajich J.E."/>
            <person name="Bonito G."/>
        </authorList>
    </citation>
    <scope>NUCLEOTIDE SEQUENCE</scope>
    <source>
        <strain evidence="16">CK1249</strain>
    </source>
</reference>
<dbReference type="GO" id="GO:0005524">
    <property type="term" value="F:ATP binding"/>
    <property type="evidence" value="ECO:0007669"/>
    <property type="project" value="UniProtKB-KW"/>
</dbReference>
<keyword evidence="8 13" id="KW-1133">Transmembrane helix</keyword>
<comment type="subcellular location">
    <subcellularLocation>
        <location evidence="1">Mitochondrion inner membrane</location>
        <topology evidence="1">Single-pass membrane protein</topology>
    </subcellularLocation>
</comment>
<protein>
    <recommendedName>
        <fullName evidence="18">Mitochondrial chaperone BCS1</fullName>
    </recommendedName>
</protein>
<sequence>MEWLAVKTGAVLNSSAAILDQAVQYSSQFESTLSPAAMKVVQGVMGNDVLSAGFFLMIVGSFYTFFKDLIVQYYYNILSWFYVSVEVQEGDDCYKWLSEWVAERPLTKSVRHLTVKAIWAEDDDDRGYYNNNNTRGDERPKLMFLPGLGSHVLYHKGHKVSVSQDRPDHAAGADSEQSRILASIQKKQSLTISTFGWDMSLLKMIVHDAMEESYKKKEGKTTIYTSQPYDSYWSSSATRAPRAFHSVILAEGLKEELLSDITTFRNSAQWYHDRGVPYRRGYLLHGPPGTGKTSFIVALAGHLRMSVCIVNLGISGLNDQQLDQLLNNAPRNSILLMEDVDAALVKRKAGRAQEGSNNVTLSGILNALDGITAQEGSVVFMTTNHIRKLAPALIRPGRCDRKMLFDYADEHQVRGMFLKFFLSRSSTGQTTNNNLPLPKGIFALAKPDSKEQARKDAYDAMIHEVADKMCLAITHKDAVTTAQLQGFFMLHRDSPETIVDEVPRFLEELTREREALLSKKQLRRQRHDKKKAKKEAKEKKMKEEKLAAGETVDSSEDESDSGSGSDSDSFSDSDYYEEVKGGSSSIMGVQKTNGDSTGSAHLNKTKSTASDDSDGNKTPIPTEVDATAAVTTVVI</sequence>
<dbReference type="InterPro" id="IPR014851">
    <property type="entry name" value="BCS1_N"/>
</dbReference>
<feature type="compositionally biased region" description="Basic residues" evidence="12">
    <location>
        <begin position="520"/>
        <end position="534"/>
    </location>
</feature>
<feature type="region of interest" description="Disordered" evidence="12">
    <location>
        <begin position="517"/>
        <end position="635"/>
    </location>
</feature>
<dbReference type="InterPro" id="IPR003959">
    <property type="entry name" value="ATPase_AAA_core"/>
</dbReference>
<accession>A0A9P6M4M7</accession>
<comment type="caution">
    <text evidence="16">The sequence shown here is derived from an EMBL/GenBank/DDBJ whole genome shotgun (WGS) entry which is preliminary data.</text>
</comment>
<keyword evidence="9" id="KW-0496">Mitochondrion</keyword>
<dbReference type="Pfam" id="PF25426">
    <property type="entry name" value="AAA_lid_BCS1"/>
    <property type="match status" value="1"/>
</dbReference>
<dbReference type="InterPro" id="IPR057495">
    <property type="entry name" value="AAA_lid_BCS1"/>
</dbReference>
<keyword evidence="3 13" id="KW-0812">Transmembrane</keyword>
<keyword evidence="7" id="KW-0067">ATP-binding</keyword>
<dbReference type="PANTHER" id="PTHR23070">
    <property type="entry name" value="BCS1 AAA-TYPE ATPASE"/>
    <property type="match status" value="1"/>
</dbReference>
<gene>
    <name evidence="16" type="ORF">BGZ70_005024</name>
</gene>
<dbReference type="AlphaFoldDB" id="A0A9P6M4M7"/>
<dbReference type="Proteomes" id="UP000738359">
    <property type="component" value="Unassembled WGS sequence"/>
</dbReference>
<feature type="compositionally biased region" description="Basic and acidic residues" evidence="12">
    <location>
        <begin position="535"/>
        <end position="547"/>
    </location>
</feature>
<dbReference type="Pfam" id="PF00004">
    <property type="entry name" value="AAA"/>
    <property type="match status" value="1"/>
</dbReference>
<evidence type="ECO:0000313" key="17">
    <source>
        <dbReference type="Proteomes" id="UP000738359"/>
    </source>
</evidence>
<evidence type="ECO:0000313" key="16">
    <source>
        <dbReference type="EMBL" id="KAF9965334.1"/>
    </source>
</evidence>
<keyword evidence="4" id="KW-0547">Nucleotide-binding</keyword>
<dbReference type="SMART" id="SM01024">
    <property type="entry name" value="BCS1_N"/>
    <property type="match status" value="1"/>
</dbReference>
<name>A0A9P6M4M7_MORAP</name>
<dbReference type="CDD" id="cd19510">
    <property type="entry name" value="RecA-like_BCS1"/>
    <property type="match status" value="1"/>
</dbReference>
<evidence type="ECO:0000256" key="6">
    <source>
        <dbReference type="ARBA" id="ARBA00022801"/>
    </source>
</evidence>
<dbReference type="EMBL" id="JAAAHY010000264">
    <property type="protein sequence ID" value="KAF9965334.1"/>
    <property type="molecule type" value="Genomic_DNA"/>
</dbReference>
<keyword evidence="10 13" id="KW-0472">Membrane</keyword>
<keyword evidence="6" id="KW-0378">Hydrolase</keyword>
<comment type="similarity">
    <text evidence="2">Belongs to the AAA ATPase family. BCS1 subfamily.</text>
</comment>
<proteinExistence type="inferred from homology"/>
<dbReference type="Gene3D" id="3.40.50.300">
    <property type="entry name" value="P-loop containing nucleotide triphosphate hydrolases"/>
    <property type="match status" value="1"/>
</dbReference>
<evidence type="ECO:0000256" key="12">
    <source>
        <dbReference type="SAM" id="MobiDB-lite"/>
    </source>
</evidence>
<dbReference type="GO" id="GO:0016887">
    <property type="term" value="F:ATP hydrolysis activity"/>
    <property type="evidence" value="ECO:0007669"/>
    <property type="project" value="InterPro"/>
</dbReference>
<evidence type="ECO:0000256" key="11">
    <source>
        <dbReference type="ARBA" id="ARBA00048778"/>
    </source>
</evidence>
<evidence type="ECO:0000256" key="13">
    <source>
        <dbReference type="SAM" id="Phobius"/>
    </source>
</evidence>
<evidence type="ECO:0000256" key="4">
    <source>
        <dbReference type="ARBA" id="ARBA00022741"/>
    </source>
</evidence>
<dbReference type="InterPro" id="IPR027417">
    <property type="entry name" value="P-loop_NTPase"/>
</dbReference>
<keyword evidence="17" id="KW-1185">Reference proteome</keyword>
<evidence type="ECO:0000256" key="5">
    <source>
        <dbReference type="ARBA" id="ARBA00022792"/>
    </source>
</evidence>
<dbReference type="OrthoDB" id="10251412at2759"/>
<evidence type="ECO:0000256" key="9">
    <source>
        <dbReference type="ARBA" id="ARBA00023128"/>
    </source>
</evidence>
<evidence type="ECO:0000256" key="10">
    <source>
        <dbReference type="ARBA" id="ARBA00023136"/>
    </source>
</evidence>
<dbReference type="GO" id="GO:0005743">
    <property type="term" value="C:mitochondrial inner membrane"/>
    <property type="evidence" value="ECO:0007669"/>
    <property type="project" value="UniProtKB-SubCell"/>
</dbReference>
<feature type="compositionally biased region" description="Polar residues" evidence="12">
    <location>
        <begin position="582"/>
        <end position="610"/>
    </location>
</feature>
<dbReference type="InterPro" id="IPR003593">
    <property type="entry name" value="AAA+_ATPase"/>
</dbReference>
<evidence type="ECO:0000256" key="3">
    <source>
        <dbReference type="ARBA" id="ARBA00022692"/>
    </source>
</evidence>